<dbReference type="EMBL" id="MU005608">
    <property type="protein sequence ID" value="KAF2678806.1"/>
    <property type="molecule type" value="Genomic_DNA"/>
</dbReference>
<sequence length="354" mass="40368">SASDKKIIKEGLKVLEIPGWKAWASACNDSNAEQELLYATILMHTPNIVSLDIDDGFVRYKTPKWLDLIRWAVSGSPFGHIHQFSHLRSIRVDVLNLKPRHLCPLFKLQSLRKLKLIGLMEPGTAKVGKADYLRRLVPAASCPIDDFSLQESFINCEVLGVLLGFIRALERFEYQHADDRWLLRGDISEVYWSGSIEWQTTYGDPTTMLNYPTLMAALECHHHSLESLSIFEETEEPDIQEAPGFIESLRRFEKLTYLNVPLGALVNLERKTPQTLVEKLPRSLKMLGIFIRGYATEYRCMPAVEHMAAHCRDFLPFIEHVRIGAIDDSGSGYTYDWKRLLVPLSRLGVNLVVD</sequence>
<evidence type="ECO:0008006" key="3">
    <source>
        <dbReference type="Google" id="ProtNLM"/>
    </source>
</evidence>
<evidence type="ECO:0000313" key="2">
    <source>
        <dbReference type="Proteomes" id="UP000799291"/>
    </source>
</evidence>
<reference evidence="1" key="1">
    <citation type="journal article" date="2020" name="Stud. Mycol.">
        <title>101 Dothideomycetes genomes: a test case for predicting lifestyles and emergence of pathogens.</title>
        <authorList>
            <person name="Haridas S."/>
            <person name="Albert R."/>
            <person name="Binder M."/>
            <person name="Bloem J."/>
            <person name="Labutti K."/>
            <person name="Salamov A."/>
            <person name="Andreopoulos B."/>
            <person name="Baker S."/>
            <person name="Barry K."/>
            <person name="Bills G."/>
            <person name="Bluhm B."/>
            <person name="Cannon C."/>
            <person name="Castanera R."/>
            <person name="Culley D."/>
            <person name="Daum C."/>
            <person name="Ezra D."/>
            <person name="Gonzalez J."/>
            <person name="Henrissat B."/>
            <person name="Kuo A."/>
            <person name="Liang C."/>
            <person name="Lipzen A."/>
            <person name="Lutzoni F."/>
            <person name="Magnuson J."/>
            <person name="Mondo S."/>
            <person name="Nolan M."/>
            <person name="Ohm R."/>
            <person name="Pangilinan J."/>
            <person name="Park H.-J."/>
            <person name="Ramirez L."/>
            <person name="Alfaro M."/>
            <person name="Sun H."/>
            <person name="Tritt A."/>
            <person name="Yoshinaga Y."/>
            <person name="Zwiers L.-H."/>
            <person name="Turgeon B."/>
            <person name="Goodwin S."/>
            <person name="Spatafora J."/>
            <person name="Crous P."/>
            <person name="Grigoriev I."/>
        </authorList>
    </citation>
    <scope>NUCLEOTIDE SEQUENCE</scope>
    <source>
        <strain evidence="1">CBS 122367</strain>
    </source>
</reference>
<feature type="non-terminal residue" evidence="1">
    <location>
        <position position="354"/>
    </location>
</feature>
<dbReference type="AlphaFoldDB" id="A0A6G1IKP1"/>
<feature type="non-terminal residue" evidence="1">
    <location>
        <position position="1"/>
    </location>
</feature>
<name>A0A6G1IKP1_9PLEO</name>
<accession>A0A6G1IKP1</accession>
<evidence type="ECO:0000313" key="1">
    <source>
        <dbReference type="EMBL" id="KAF2678806.1"/>
    </source>
</evidence>
<gene>
    <name evidence="1" type="ORF">K458DRAFT_266529</name>
</gene>
<dbReference type="Proteomes" id="UP000799291">
    <property type="component" value="Unassembled WGS sequence"/>
</dbReference>
<organism evidence="1 2">
    <name type="scientific">Lentithecium fluviatile CBS 122367</name>
    <dbReference type="NCBI Taxonomy" id="1168545"/>
    <lineage>
        <taxon>Eukaryota</taxon>
        <taxon>Fungi</taxon>
        <taxon>Dikarya</taxon>
        <taxon>Ascomycota</taxon>
        <taxon>Pezizomycotina</taxon>
        <taxon>Dothideomycetes</taxon>
        <taxon>Pleosporomycetidae</taxon>
        <taxon>Pleosporales</taxon>
        <taxon>Massarineae</taxon>
        <taxon>Lentitheciaceae</taxon>
        <taxon>Lentithecium</taxon>
    </lineage>
</organism>
<dbReference type="OrthoDB" id="2520703at2759"/>
<keyword evidence="2" id="KW-1185">Reference proteome</keyword>
<protein>
    <recommendedName>
        <fullName evidence="3">F-box domain-containing protein</fullName>
    </recommendedName>
</protein>
<proteinExistence type="predicted"/>